<reference evidence="3 4" key="1">
    <citation type="submission" date="2024-02" db="EMBL/GenBank/DDBJ databases">
        <title>Full genome sequence of Sphingomonas kaistensis.</title>
        <authorList>
            <person name="Poletto B.L."/>
            <person name="Silva G."/>
            <person name="Galante D."/>
            <person name="Campos K.R."/>
            <person name="Santos M.B.N."/>
            <person name="Sacchi C.T."/>
        </authorList>
    </citation>
    <scope>NUCLEOTIDE SEQUENCE [LARGE SCALE GENOMIC DNA]</scope>
    <source>
        <strain evidence="3 4">MA4R</strain>
    </source>
</reference>
<sequence>MRAFAILAAVPLLGAAPATPVRPAAPMPVQSPYADKRCPETPMSLARKQGERLGPRKLGNLPPAQTFMAVDRRVDGCAAPMTMRGPHRAMIRVRRAEEADHPAWARMLSRLDEGTDPAEFRSEIEEWVRLPEPYVAFLAEDEAGNAIGLIDARVRNYAEGAPHLRAAYVEDLWVDPAQRGAGVARALLRAVENWARGEGLDWLGSDTWPDNAASIAWHAANGFAEVERLVVFGKPL</sequence>
<keyword evidence="1" id="KW-0732">Signal</keyword>
<evidence type="ECO:0000259" key="2">
    <source>
        <dbReference type="PROSITE" id="PS51186"/>
    </source>
</evidence>
<evidence type="ECO:0000313" key="4">
    <source>
        <dbReference type="Proteomes" id="UP001382935"/>
    </source>
</evidence>
<dbReference type="RefSeq" id="WP_338501981.1">
    <property type="nucleotide sequence ID" value="NZ_CP145607.1"/>
</dbReference>
<feature type="chain" id="PRO_5047039231" evidence="1">
    <location>
        <begin position="21"/>
        <end position="236"/>
    </location>
</feature>
<organism evidence="3 4">
    <name type="scientific">Sphingomonas kaistensis</name>
    <dbReference type="NCBI Taxonomy" id="298708"/>
    <lineage>
        <taxon>Bacteria</taxon>
        <taxon>Pseudomonadati</taxon>
        <taxon>Pseudomonadota</taxon>
        <taxon>Alphaproteobacteria</taxon>
        <taxon>Sphingomonadales</taxon>
        <taxon>Sphingomonadaceae</taxon>
        <taxon>Sphingomonas</taxon>
    </lineage>
</organism>
<dbReference type="Pfam" id="PF00583">
    <property type="entry name" value="Acetyltransf_1"/>
    <property type="match status" value="1"/>
</dbReference>
<feature type="domain" description="N-acetyltransferase" evidence="2">
    <location>
        <begin position="91"/>
        <end position="236"/>
    </location>
</feature>
<dbReference type="InterPro" id="IPR000182">
    <property type="entry name" value="GNAT_dom"/>
</dbReference>
<accession>A0ABZ2FXZ9</accession>
<dbReference type="Gene3D" id="3.40.630.30">
    <property type="match status" value="1"/>
</dbReference>
<evidence type="ECO:0000313" key="3">
    <source>
        <dbReference type="EMBL" id="WWM69688.1"/>
    </source>
</evidence>
<keyword evidence="4" id="KW-1185">Reference proteome</keyword>
<feature type="signal peptide" evidence="1">
    <location>
        <begin position="1"/>
        <end position="20"/>
    </location>
</feature>
<dbReference type="EMBL" id="CP145607">
    <property type="protein sequence ID" value="WWM69688.1"/>
    <property type="molecule type" value="Genomic_DNA"/>
</dbReference>
<proteinExistence type="predicted"/>
<dbReference type="CDD" id="cd04301">
    <property type="entry name" value="NAT_SF"/>
    <property type="match status" value="1"/>
</dbReference>
<evidence type="ECO:0000256" key="1">
    <source>
        <dbReference type="SAM" id="SignalP"/>
    </source>
</evidence>
<dbReference type="SUPFAM" id="SSF55729">
    <property type="entry name" value="Acyl-CoA N-acyltransferases (Nat)"/>
    <property type="match status" value="1"/>
</dbReference>
<gene>
    <name evidence="3" type="ORF">V6R86_03005</name>
</gene>
<dbReference type="Proteomes" id="UP001382935">
    <property type="component" value="Chromosome"/>
</dbReference>
<name>A0ABZ2FXZ9_9SPHN</name>
<dbReference type="PANTHER" id="PTHR43072">
    <property type="entry name" value="N-ACETYLTRANSFERASE"/>
    <property type="match status" value="1"/>
</dbReference>
<dbReference type="InterPro" id="IPR016181">
    <property type="entry name" value="Acyl_CoA_acyltransferase"/>
</dbReference>
<dbReference type="PROSITE" id="PS51186">
    <property type="entry name" value="GNAT"/>
    <property type="match status" value="1"/>
</dbReference>
<dbReference type="PANTHER" id="PTHR43072:SF60">
    <property type="entry name" value="L-2,4-DIAMINOBUTYRIC ACID ACETYLTRANSFERASE"/>
    <property type="match status" value="1"/>
</dbReference>
<protein>
    <submittedName>
        <fullName evidence="3">GNAT family N-acetyltransferase</fullName>
    </submittedName>
</protein>